<proteinExistence type="inferred from homology"/>
<organism evidence="3 4">
    <name type="scientific">Anabaena azotica FACHB-119</name>
    <dbReference type="NCBI Taxonomy" id="947527"/>
    <lineage>
        <taxon>Bacteria</taxon>
        <taxon>Bacillati</taxon>
        <taxon>Cyanobacteriota</taxon>
        <taxon>Cyanophyceae</taxon>
        <taxon>Nostocales</taxon>
        <taxon>Nostocaceae</taxon>
        <taxon>Anabaena</taxon>
        <taxon>Anabaena azotica</taxon>
    </lineage>
</organism>
<protein>
    <submittedName>
        <fullName evidence="3">Thioesterase</fullName>
    </submittedName>
</protein>
<evidence type="ECO:0000313" key="4">
    <source>
        <dbReference type="Proteomes" id="UP000661112"/>
    </source>
</evidence>
<evidence type="ECO:0000313" key="3">
    <source>
        <dbReference type="EMBL" id="MBD2500020.1"/>
    </source>
</evidence>
<sequence>MKTNISSYNWVIRPRPNPQAHLRLFCFPYAGGSSFIYRTWPDSLPTSVEVCAVELPGRGKQIMLPPYSRMEQLVDAIAEGLSSLIATVIHPYLDQPFAFFGHSMGGLVSFELARLLRKKYDISPVHLFISGRRPPHISDPKPPIHNLPEPNFIEEIRHFNGTPPAVLENAELMELFVPVLRADFAVLETYIYHPEPLLDCPITVFGGLQDARVDCDLLQAWQEHTNADFNLHILPGDHFFLHSAQSLLLEQLAKYLPH</sequence>
<comment type="caution">
    <text evidence="3">The sequence shown here is derived from an EMBL/GenBank/DDBJ whole genome shotgun (WGS) entry which is preliminary data.</text>
</comment>
<feature type="domain" description="Thioesterase" evidence="2">
    <location>
        <begin position="23"/>
        <end position="250"/>
    </location>
</feature>
<dbReference type="PANTHER" id="PTHR11487:SF0">
    <property type="entry name" value="S-ACYL FATTY ACID SYNTHASE THIOESTERASE, MEDIUM CHAIN"/>
    <property type="match status" value="1"/>
</dbReference>
<dbReference type="Gene3D" id="3.40.50.1820">
    <property type="entry name" value="alpha/beta hydrolase"/>
    <property type="match status" value="1"/>
</dbReference>
<dbReference type="RefSeq" id="WP_190467976.1">
    <property type="nucleotide sequence ID" value="NZ_JACJSG010000005.1"/>
</dbReference>
<comment type="similarity">
    <text evidence="1">Belongs to the thioesterase family.</text>
</comment>
<accession>A0ABR8CYK3</accession>
<dbReference type="Proteomes" id="UP000661112">
    <property type="component" value="Unassembled WGS sequence"/>
</dbReference>
<dbReference type="Pfam" id="PF00975">
    <property type="entry name" value="Thioesterase"/>
    <property type="match status" value="1"/>
</dbReference>
<dbReference type="InterPro" id="IPR012223">
    <property type="entry name" value="TEII"/>
</dbReference>
<keyword evidence="4" id="KW-1185">Reference proteome</keyword>
<dbReference type="InterPro" id="IPR001031">
    <property type="entry name" value="Thioesterase"/>
</dbReference>
<evidence type="ECO:0000259" key="2">
    <source>
        <dbReference type="Pfam" id="PF00975"/>
    </source>
</evidence>
<dbReference type="EMBL" id="JACJSG010000005">
    <property type="protein sequence ID" value="MBD2500020.1"/>
    <property type="molecule type" value="Genomic_DNA"/>
</dbReference>
<reference evidence="3 4" key="1">
    <citation type="journal article" date="2020" name="ISME J.">
        <title>Comparative genomics reveals insights into cyanobacterial evolution and habitat adaptation.</title>
        <authorList>
            <person name="Chen M.Y."/>
            <person name="Teng W.K."/>
            <person name="Zhao L."/>
            <person name="Hu C.X."/>
            <person name="Zhou Y.K."/>
            <person name="Han B.P."/>
            <person name="Song L.R."/>
            <person name="Shu W.S."/>
        </authorList>
    </citation>
    <scope>NUCLEOTIDE SEQUENCE [LARGE SCALE GENOMIC DNA]</scope>
    <source>
        <strain evidence="3 4">FACHB-119</strain>
    </source>
</reference>
<name>A0ABR8CYK3_9NOST</name>
<evidence type="ECO:0000256" key="1">
    <source>
        <dbReference type="ARBA" id="ARBA00007169"/>
    </source>
</evidence>
<dbReference type="InterPro" id="IPR029058">
    <property type="entry name" value="AB_hydrolase_fold"/>
</dbReference>
<dbReference type="PANTHER" id="PTHR11487">
    <property type="entry name" value="THIOESTERASE"/>
    <property type="match status" value="1"/>
</dbReference>
<gene>
    <name evidence="3" type="ORF">H6G83_05195</name>
</gene>
<dbReference type="SUPFAM" id="SSF53474">
    <property type="entry name" value="alpha/beta-Hydrolases"/>
    <property type="match status" value="1"/>
</dbReference>